<evidence type="ECO:0000256" key="3">
    <source>
        <dbReference type="SAM" id="SignalP"/>
    </source>
</evidence>
<evidence type="ECO:0000313" key="4">
    <source>
        <dbReference type="EMBL" id="CAI4012193.1"/>
    </source>
</evidence>
<gene>
    <name evidence="4" type="ORF">C1SCF055_LOCUS37283</name>
</gene>
<protein>
    <submittedName>
        <fullName evidence="6">Inositol phosphoceramide mannosyltransferase 3 (IPC mannosyltransferase 3)</fullName>
    </submittedName>
</protein>
<organism evidence="4">
    <name type="scientific">Cladocopium goreaui</name>
    <dbReference type="NCBI Taxonomy" id="2562237"/>
    <lineage>
        <taxon>Eukaryota</taxon>
        <taxon>Sar</taxon>
        <taxon>Alveolata</taxon>
        <taxon>Dinophyceae</taxon>
        <taxon>Suessiales</taxon>
        <taxon>Symbiodiniaceae</taxon>
        <taxon>Cladocopium</taxon>
    </lineage>
</organism>
<feature type="compositionally biased region" description="Acidic residues" evidence="2">
    <location>
        <begin position="58"/>
        <end position="73"/>
    </location>
</feature>
<dbReference type="GO" id="GO:0000030">
    <property type="term" value="F:mannosyltransferase activity"/>
    <property type="evidence" value="ECO:0007669"/>
    <property type="project" value="TreeGrafter"/>
</dbReference>
<dbReference type="PANTHER" id="PTHR32385">
    <property type="entry name" value="MANNOSYL PHOSPHORYLINOSITOL CERAMIDE SYNTHASE"/>
    <property type="match status" value="1"/>
</dbReference>
<dbReference type="EMBL" id="CAMXCT030005379">
    <property type="protein sequence ID" value="CAL4799505.1"/>
    <property type="molecule type" value="Genomic_DNA"/>
</dbReference>
<dbReference type="InterPro" id="IPR051706">
    <property type="entry name" value="Glycosyltransferase_domain"/>
</dbReference>
<name>A0A9P1GGG2_9DINO</name>
<feature type="region of interest" description="Disordered" evidence="2">
    <location>
        <begin position="50"/>
        <end position="94"/>
    </location>
</feature>
<keyword evidence="1" id="KW-0808">Transferase</keyword>
<dbReference type="GO" id="GO:0016020">
    <property type="term" value="C:membrane"/>
    <property type="evidence" value="ECO:0007669"/>
    <property type="project" value="GOC"/>
</dbReference>
<feature type="chain" id="PRO_5043272847" evidence="3">
    <location>
        <begin position="19"/>
        <end position="1022"/>
    </location>
</feature>
<dbReference type="InterPro" id="IPR029044">
    <property type="entry name" value="Nucleotide-diphossugar_trans"/>
</dbReference>
<reference evidence="4" key="1">
    <citation type="submission" date="2022-10" db="EMBL/GenBank/DDBJ databases">
        <authorList>
            <person name="Chen Y."/>
            <person name="Dougan E. K."/>
            <person name="Chan C."/>
            <person name="Rhodes N."/>
            <person name="Thang M."/>
        </authorList>
    </citation>
    <scope>NUCLEOTIDE SEQUENCE</scope>
</reference>
<dbReference type="AlphaFoldDB" id="A0A9P1GGG2"/>
<dbReference type="SUPFAM" id="SSF53448">
    <property type="entry name" value="Nucleotide-diphospho-sugar transferases"/>
    <property type="match status" value="1"/>
</dbReference>
<dbReference type="Gene3D" id="3.90.550.20">
    <property type="match status" value="1"/>
</dbReference>
<dbReference type="Pfam" id="PF04488">
    <property type="entry name" value="Gly_transf_sug"/>
    <property type="match status" value="1"/>
</dbReference>
<evidence type="ECO:0000313" key="5">
    <source>
        <dbReference type="EMBL" id="CAL1165568.1"/>
    </source>
</evidence>
<keyword evidence="3" id="KW-0732">Signal</keyword>
<evidence type="ECO:0000313" key="7">
    <source>
        <dbReference type="Proteomes" id="UP001152797"/>
    </source>
</evidence>
<reference evidence="5" key="2">
    <citation type="submission" date="2024-04" db="EMBL/GenBank/DDBJ databases">
        <authorList>
            <person name="Chen Y."/>
            <person name="Shah S."/>
            <person name="Dougan E. K."/>
            <person name="Thang M."/>
            <person name="Chan C."/>
        </authorList>
    </citation>
    <scope>NUCLEOTIDE SEQUENCE [LARGE SCALE GENOMIC DNA]</scope>
</reference>
<keyword evidence="6" id="KW-0328">Glycosyltransferase</keyword>
<keyword evidence="7" id="KW-1185">Reference proteome</keyword>
<dbReference type="InterPro" id="IPR007577">
    <property type="entry name" value="GlycoTrfase_DXD_sugar-bd_CS"/>
</dbReference>
<dbReference type="GO" id="GO:0051999">
    <property type="term" value="P:mannosyl-inositol phosphorylceramide biosynthetic process"/>
    <property type="evidence" value="ECO:0007669"/>
    <property type="project" value="TreeGrafter"/>
</dbReference>
<evidence type="ECO:0000313" key="6">
    <source>
        <dbReference type="EMBL" id="CAL4799505.1"/>
    </source>
</evidence>
<feature type="signal peptide" evidence="3">
    <location>
        <begin position="1"/>
        <end position="18"/>
    </location>
</feature>
<dbReference type="OrthoDB" id="409543at2759"/>
<dbReference type="EMBL" id="CAMXCT010005379">
    <property type="protein sequence ID" value="CAI4012193.1"/>
    <property type="molecule type" value="Genomic_DNA"/>
</dbReference>
<sequence length="1022" mass="114995">MVSLWLLCIFSLWRLWRSSDVSGDGPDGPDGPGLAPHSLRSYAWAVSKGERMLHSNDQTEDEDEDEEDPEDPENPAPQIDPAQRKQDLSDAKGPTLKAQQAECNLFTLWEYPNGAPEYVRVNIESWRRHAHGRCAEPIFLNEKNIRQYIPDLPEEYFKIPYQAARSDVVRYAVIYHNGGIYMDTDFLVLEDLDPVIDVLNLDLVSYAGYAKRGNECPPEFSSNFLGGRKGSTFHKRVYEAQIRKMQNYCPASQKGKTVKGKEQFCCFAEPDVKCDVPWASIGEGVSHNELMRMEKDGEEFTSHCFAGDESFVPADMEGVLLHAPLYADAIERFNHANVRNPLGRIAYHLFNSMTSLQTWSCKKLSSNETLVGSLYLRSFTRGAGSQLVTGEYADAFLARYPEFKEQNRLDAIVPCVKKNPFAKLASLEAPSGKSNGKCNIFSISSAEPDDTPNAVDLNVQSWRKHTEGLCNEPILVNDSNVRSLIPNLPEEYFRLPGPQEKLDLIRPGLLYHHGGMVLQWDVVFLRDMSTVVEKLSKYDLVSSTERKQGNGDACGDAWQILFTGGRLGSRFHGAAWQAARDAVTSHCSLADKDKEKLCCFDARNQQCHVPGGALSALTIRVKKDYEGDDQVMTSYCYSEAQSFRPAIFQQILDHVPSMAEGGQRFKSEHGGKSFLDCLALFIPVSMAEDFSCREIFNRTKVIGAVYATSFEISVSKDELPCKRRTMIRDLVRSLSPPKASSKCHVFSLDTDDKVAAKLNLASWQLHMPIGCSTILIRDENVKKWVPDVPREYFKLPGPEEKLDFLRHGLLFHNGGIVMKREMVIASSLESLLQIANSVDIISSAEEGFGDSIKCGGSFQANQIIGGRQGSPYHGVAWHLAKQAIQKHCPLDDRNKEIICCFDEDVSCHIPGGSLGEGMSIKVKRWFEAADFALKSHCLWGQQSFRPAWFQFVLDHKPKLKDAKEYFKQERQMDLLNRTGFFLPFSDVGQRKCEDFFEDQTVVGAVYMKSFRRESEKDCPLDS</sequence>
<proteinExistence type="predicted"/>
<accession>A0A9P1GGG2</accession>
<comment type="caution">
    <text evidence="4">The sequence shown here is derived from an EMBL/GenBank/DDBJ whole genome shotgun (WGS) entry which is preliminary data.</text>
</comment>
<evidence type="ECO:0000256" key="2">
    <source>
        <dbReference type="SAM" id="MobiDB-lite"/>
    </source>
</evidence>
<dbReference type="PANTHER" id="PTHR32385:SF15">
    <property type="entry name" value="INOSITOL PHOSPHOCERAMIDE MANNOSYLTRANSFERASE 1"/>
    <property type="match status" value="1"/>
</dbReference>
<dbReference type="EMBL" id="CAMXCT020005379">
    <property type="protein sequence ID" value="CAL1165568.1"/>
    <property type="molecule type" value="Genomic_DNA"/>
</dbReference>
<dbReference type="Proteomes" id="UP001152797">
    <property type="component" value="Unassembled WGS sequence"/>
</dbReference>
<evidence type="ECO:0000256" key="1">
    <source>
        <dbReference type="ARBA" id="ARBA00022679"/>
    </source>
</evidence>